<protein>
    <recommendedName>
        <fullName evidence="4">ROK family protein</fullName>
    </recommendedName>
</protein>
<comment type="similarity">
    <text evidence="1">Belongs to the ROK (NagC/XylR) family.</text>
</comment>
<accession>A0A1Q5PWH9</accession>
<dbReference type="Gene3D" id="3.30.420.40">
    <property type="match status" value="2"/>
</dbReference>
<evidence type="ECO:0000313" key="3">
    <source>
        <dbReference type="Proteomes" id="UP000185612"/>
    </source>
</evidence>
<dbReference type="AlphaFoldDB" id="A0A1Q5PWH9"/>
<dbReference type="InterPro" id="IPR000600">
    <property type="entry name" value="ROK"/>
</dbReference>
<dbReference type="Proteomes" id="UP000185612">
    <property type="component" value="Unassembled WGS sequence"/>
</dbReference>
<evidence type="ECO:0000313" key="2">
    <source>
        <dbReference type="EMBL" id="OKL51917.1"/>
    </source>
</evidence>
<keyword evidence="3" id="KW-1185">Reference proteome</keyword>
<organism evidence="2 3">
    <name type="scientific">Buchananella hordeovulneris</name>
    <dbReference type="NCBI Taxonomy" id="52770"/>
    <lineage>
        <taxon>Bacteria</taxon>
        <taxon>Bacillati</taxon>
        <taxon>Actinomycetota</taxon>
        <taxon>Actinomycetes</taxon>
        <taxon>Actinomycetales</taxon>
        <taxon>Actinomycetaceae</taxon>
        <taxon>Buchananella</taxon>
    </lineage>
</organism>
<dbReference type="FunCoup" id="A0A1Q5PWH9">
    <property type="interactions" value="86"/>
</dbReference>
<dbReference type="Pfam" id="PF00480">
    <property type="entry name" value="ROK"/>
    <property type="match status" value="1"/>
</dbReference>
<evidence type="ECO:0008006" key="4">
    <source>
        <dbReference type="Google" id="ProtNLM"/>
    </source>
</evidence>
<proteinExistence type="inferred from homology"/>
<dbReference type="PANTHER" id="PTHR18964">
    <property type="entry name" value="ROK (REPRESSOR, ORF, KINASE) FAMILY"/>
    <property type="match status" value="1"/>
</dbReference>
<dbReference type="InParanoid" id="A0A1Q5PWH9"/>
<sequence length="291" mass="28911">MPTLAIDIGGTKIRAGLVVGGDVVASHALPTEAAAGAQHVLERVVSTLRLFAGYDSIVVAAAGVIADGRVLSATDLLPGWAGTDIRGALAAASGLPVAVLGDVHAHALGEATWGAGRDYASSLTVAVGTGIGGAFVVDGQVLTGDHHLGGHFGHMSVGAAAGLACSCGRTGHIEPLASGSGVCAQYQARTGQPIDGKTLDERAEAGEETARAIMRDSAFALGELLASVANFADPGVIILSGSMTRSGPTWWEALRAGYAASAMDLAAATPVVVGELGDNAPLLGAVAYGKE</sequence>
<dbReference type="PANTHER" id="PTHR18964:SF169">
    <property type="entry name" value="N-ACETYLMANNOSAMINE KINASE"/>
    <property type="match status" value="1"/>
</dbReference>
<gene>
    <name evidence="2" type="ORF">BSZ40_05395</name>
</gene>
<comment type="caution">
    <text evidence="2">The sequence shown here is derived from an EMBL/GenBank/DDBJ whole genome shotgun (WGS) entry which is preliminary data.</text>
</comment>
<dbReference type="PROSITE" id="PS01125">
    <property type="entry name" value="ROK"/>
    <property type="match status" value="1"/>
</dbReference>
<dbReference type="STRING" id="52770.BSZ40_05395"/>
<reference evidence="3" key="1">
    <citation type="submission" date="2016-12" db="EMBL/GenBank/DDBJ databases">
        <authorList>
            <person name="Meng X."/>
        </authorList>
    </citation>
    <scope>NUCLEOTIDE SEQUENCE [LARGE SCALE GENOMIC DNA]</scope>
    <source>
        <strain evidence="3">DSM 20732</strain>
    </source>
</reference>
<dbReference type="EMBL" id="MQVS01000004">
    <property type="protein sequence ID" value="OKL51917.1"/>
    <property type="molecule type" value="Genomic_DNA"/>
</dbReference>
<dbReference type="InterPro" id="IPR043129">
    <property type="entry name" value="ATPase_NBD"/>
</dbReference>
<dbReference type="SUPFAM" id="SSF53067">
    <property type="entry name" value="Actin-like ATPase domain"/>
    <property type="match status" value="1"/>
</dbReference>
<dbReference type="InterPro" id="IPR049874">
    <property type="entry name" value="ROK_cs"/>
</dbReference>
<dbReference type="RefSeq" id="WP_073824064.1">
    <property type="nucleotide sequence ID" value="NZ_MQVS01000004.1"/>
</dbReference>
<name>A0A1Q5PWH9_9ACTO</name>
<evidence type="ECO:0000256" key="1">
    <source>
        <dbReference type="ARBA" id="ARBA00006479"/>
    </source>
</evidence>